<dbReference type="PANTHER" id="PTHR30404:SF0">
    <property type="entry name" value="N-ACETYLMURAMOYL-L-ALANINE AMIDASE AMIC"/>
    <property type="match status" value="1"/>
</dbReference>
<evidence type="ECO:0000256" key="2">
    <source>
        <dbReference type="SAM" id="MobiDB-lite"/>
    </source>
</evidence>
<reference evidence="5" key="1">
    <citation type="journal article" date="2019" name="Int. J. Syst. Evol. Microbiol.">
        <title>The Global Catalogue of Microorganisms (GCM) 10K type strain sequencing project: providing services to taxonomists for standard genome sequencing and annotation.</title>
        <authorList>
            <consortium name="The Broad Institute Genomics Platform"/>
            <consortium name="The Broad Institute Genome Sequencing Center for Infectious Disease"/>
            <person name="Wu L."/>
            <person name="Ma J."/>
        </authorList>
    </citation>
    <scope>NUCLEOTIDE SEQUENCE [LARGE SCALE GENOMIC DNA]</scope>
    <source>
        <strain evidence="5">KCTC 33842</strain>
    </source>
</reference>
<dbReference type="PANTHER" id="PTHR30404">
    <property type="entry name" value="N-ACETYLMURAMOYL-L-ALANINE AMIDASE"/>
    <property type="match status" value="1"/>
</dbReference>
<dbReference type="RefSeq" id="WP_386842610.1">
    <property type="nucleotide sequence ID" value="NZ_JBHUMK010000010.1"/>
</dbReference>
<dbReference type="Pfam" id="PF01520">
    <property type="entry name" value="Amidase_3"/>
    <property type="match status" value="1"/>
</dbReference>
<feature type="domain" description="MurNAc-LAA" evidence="3">
    <location>
        <begin position="375"/>
        <end position="472"/>
    </location>
</feature>
<sequence>MKSGGKSHYWKSGRVRVSLLLTGALASGGLLWAGLADAQTPLQPQSAPGPGQTATEQGSPLQSSKLSLAGQTVDSVRLYGAEYVRQTELQGLLRVWREGPLVRIEGLGHVLYLPIDEDQQRSTTDFNTVQLDTERVKARTATFLNGAIYIPVDTVARGLGAEYQPGSLKVGVPALQAVSSRAGKDADRIVLDLNRDVEIVDEQRGATAVVTLRGVKGDAQKYTTRGVFVPAVTMTRQGDDLQLTFPLTAASGLRTYKVIRPGSVRVIVDAGPGIPRNSPALLARVTRPLVVLDPAKVPGVGRDVTLEVARRAGELLTKAGWQVRVTRDSASAMPLNDKLTLTRQSDVYLALDLGRLPGSPRGGVTVYEQSGRSSSQFVNAIRNGSANPPYGVLAVGNTGNSRKLADLLRGELRGSGVNAGQESTSRVLTLREAPQAALLFELGWASNASDLANLRVNDRLDIMAVSLARSVATYLTARANNNANLTAEGVKP</sequence>
<evidence type="ECO:0000313" key="4">
    <source>
        <dbReference type="EMBL" id="MFD2608248.1"/>
    </source>
</evidence>
<organism evidence="4 5">
    <name type="scientific">Deinococcus taklimakanensis</name>
    <dbReference type="NCBI Taxonomy" id="536443"/>
    <lineage>
        <taxon>Bacteria</taxon>
        <taxon>Thermotogati</taxon>
        <taxon>Deinococcota</taxon>
        <taxon>Deinococci</taxon>
        <taxon>Deinococcales</taxon>
        <taxon>Deinococcaceae</taxon>
        <taxon>Deinococcus</taxon>
    </lineage>
</organism>
<feature type="region of interest" description="Disordered" evidence="2">
    <location>
        <begin position="41"/>
        <end position="66"/>
    </location>
</feature>
<name>A0ABW5P1M2_9DEIO</name>
<dbReference type="CDD" id="cd02696">
    <property type="entry name" value="MurNAc-LAA"/>
    <property type="match status" value="1"/>
</dbReference>
<comment type="caution">
    <text evidence="4">The sequence shown here is derived from an EMBL/GenBank/DDBJ whole genome shotgun (WGS) entry which is preliminary data.</text>
</comment>
<dbReference type="SMART" id="SM00646">
    <property type="entry name" value="Ami_3"/>
    <property type="match status" value="1"/>
</dbReference>
<dbReference type="Proteomes" id="UP001597475">
    <property type="component" value="Unassembled WGS sequence"/>
</dbReference>
<proteinExistence type="predicted"/>
<keyword evidence="1 4" id="KW-0378">Hydrolase</keyword>
<keyword evidence="5" id="KW-1185">Reference proteome</keyword>
<evidence type="ECO:0000256" key="1">
    <source>
        <dbReference type="ARBA" id="ARBA00022801"/>
    </source>
</evidence>
<accession>A0ABW5P1M2</accession>
<dbReference type="EC" id="3.5.1.28" evidence="4"/>
<dbReference type="Gene3D" id="3.40.630.40">
    <property type="entry name" value="Zn-dependent exopeptidases"/>
    <property type="match status" value="1"/>
</dbReference>
<dbReference type="GO" id="GO:0008745">
    <property type="term" value="F:N-acetylmuramoyl-L-alanine amidase activity"/>
    <property type="evidence" value="ECO:0007669"/>
    <property type="project" value="UniProtKB-EC"/>
</dbReference>
<evidence type="ECO:0000313" key="5">
    <source>
        <dbReference type="Proteomes" id="UP001597475"/>
    </source>
</evidence>
<dbReference type="SUPFAM" id="SSF53187">
    <property type="entry name" value="Zn-dependent exopeptidases"/>
    <property type="match status" value="1"/>
</dbReference>
<evidence type="ECO:0000259" key="3">
    <source>
        <dbReference type="SMART" id="SM00646"/>
    </source>
</evidence>
<gene>
    <name evidence="4" type="ORF">ACFSR9_02180</name>
</gene>
<dbReference type="InterPro" id="IPR002508">
    <property type="entry name" value="MurNAc-LAA_cat"/>
</dbReference>
<dbReference type="EMBL" id="JBHUMK010000010">
    <property type="protein sequence ID" value="MFD2608248.1"/>
    <property type="molecule type" value="Genomic_DNA"/>
</dbReference>
<dbReference type="InterPro" id="IPR050695">
    <property type="entry name" value="N-acetylmuramoyl_amidase_3"/>
</dbReference>
<protein>
    <submittedName>
        <fullName evidence="4">N-acetylmuramoyl-L-alanine amidase</fullName>
        <ecNumber evidence="4">3.5.1.28</ecNumber>
    </submittedName>
</protein>